<keyword evidence="5" id="KW-0378">Hydrolase</keyword>
<keyword evidence="5" id="KW-0540">Nuclease</keyword>
<evidence type="ECO:0000313" key="6">
    <source>
        <dbReference type="Proteomes" id="UP000679008"/>
    </source>
</evidence>
<evidence type="ECO:0000313" key="5">
    <source>
        <dbReference type="EMBL" id="MBQ0909428.1"/>
    </source>
</evidence>
<dbReference type="PANTHER" id="PTHR30408">
    <property type="entry name" value="TYPE-1 RESTRICTION ENZYME ECOKI SPECIFICITY PROTEIN"/>
    <property type="match status" value="1"/>
</dbReference>
<keyword evidence="3" id="KW-0238">DNA-binding</keyword>
<dbReference type="Gene3D" id="1.10.287.1120">
    <property type="entry name" value="Bipartite methylase S protein"/>
    <property type="match status" value="1"/>
</dbReference>
<evidence type="ECO:0000256" key="3">
    <source>
        <dbReference type="ARBA" id="ARBA00023125"/>
    </source>
</evidence>
<dbReference type="GO" id="GO:0016787">
    <property type="term" value="F:hydrolase activity"/>
    <property type="evidence" value="ECO:0007669"/>
    <property type="project" value="UniProtKB-KW"/>
</dbReference>
<dbReference type="Pfam" id="PF01420">
    <property type="entry name" value="Methylase_S"/>
    <property type="match status" value="2"/>
</dbReference>
<reference evidence="5 6" key="1">
    <citation type="submission" date="2021-04" db="EMBL/GenBank/DDBJ databases">
        <title>Description of novel Flavobacterium sp. F-328.</title>
        <authorList>
            <person name="Saticioglu I.B."/>
        </authorList>
    </citation>
    <scope>NUCLEOTIDE SEQUENCE [LARGE SCALE GENOMIC DNA]</scope>
    <source>
        <strain evidence="5 6">F-328</strain>
    </source>
</reference>
<name>A0ABS5D5V3_9FLAO</name>
<keyword evidence="2" id="KW-0680">Restriction system</keyword>
<dbReference type="GO" id="GO:0004519">
    <property type="term" value="F:endonuclease activity"/>
    <property type="evidence" value="ECO:0007669"/>
    <property type="project" value="UniProtKB-KW"/>
</dbReference>
<evidence type="ECO:0000256" key="2">
    <source>
        <dbReference type="ARBA" id="ARBA00022747"/>
    </source>
</evidence>
<dbReference type="CDD" id="cd17288">
    <property type="entry name" value="RMtype1_S_LlaAI06ORF1089P_TRD1-CR1_like"/>
    <property type="match status" value="1"/>
</dbReference>
<protein>
    <submittedName>
        <fullName evidence="5">Restriction endonuclease subunit S</fullName>
        <ecNumber evidence="5">3.1.21.-</ecNumber>
    </submittedName>
</protein>
<proteinExistence type="inferred from homology"/>
<dbReference type="EMBL" id="JAGPXB010000012">
    <property type="protein sequence ID" value="MBQ0909428.1"/>
    <property type="molecule type" value="Genomic_DNA"/>
</dbReference>
<dbReference type="InterPro" id="IPR000055">
    <property type="entry name" value="Restrct_endonuc_typeI_TRD"/>
</dbReference>
<organism evidence="5 6">
    <name type="scientific">Flavobacterium erciyesense</name>
    <dbReference type="NCBI Taxonomy" id="2825842"/>
    <lineage>
        <taxon>Bacteria</taxon>
        <taxon>Pseudomonadati</taxon>
        <taxon>Bacteroidota</taxon>
        <taxon>Flavobacteriia</taxon>
        <taxon>Flavobacteriales</taxon>
        <taxon>Flavobacteriaceae</taxon>
        <taxon>Flavobacterium</taxon>
    </lineage>
</organism>
<dbReference type="InterPro" id="IPR044946">
    <property type="entry name" value="Restrct_endonuc_typeI_TRD_sf"/>
</dbReference>
<dbReference type="PANTHER" id="PTHR30408:SF13">
    <property type="entry name" value="TYPE I RESTRICTION ENZYME HINDI SPECIFICITY SUBUNIT"/>
    <property type="match status" value="1"/>
</dbReference>
<gene>
    <name evidence="5" type="ORF">KBJ98_11995</name>
</gene>
<dbReference type="Proteomes" id="UP000679008">
    <property type="component" value="Unassembled WGS sequence"/>
</dbReference>
<comment type="caution">
    <text evidence="5">The sequence shown here is derived from an EMBL/GenBank/DDBJ whole genome shotgun (WGS) entry which is preliminary data.</text>
</comment>
<keyword evidence="6" id="KW-1185">Reference proteome</keyword>
<dbReference type="InterPro" id="IPR052021">
    <property type="entry name" value="Type-I_RS_S_subunit"/>
</dbReference>
<feature type="domain" description="Type I restriction modification DNA specificity" evidence="4">
    <location>
        <begin position="214"/>
        <end position="364"/>
    </location>
</feature>
<evidence type="ECO:0000256" key="1">
    <source>
        <dbReference type="ARBA" id="ARBA00010923"/>
    </source>
</evidence>
<sequence>MEDLNITKVPNLRFPGFTEEWETKKLADINIINPKNENLPFSFIYIDLESVVNGRLLKEERISKDEAPSRAQRRLTKGDILFQMVRPYQKNNLYFDKEGDYVASTGYAQIRTLQNSQFVFQYLHNQKFVDKVIERCTGTSYPAINSSDLGNIKIHYPNSLEQSRIAFFFELLDNRIQTQNKIIKGLETLKFTLSNKIFSQELRFKDGSGNEFSGWSELKIGDILKIGNGKDYKHLVHGDIPVFGSGGYMTSVNSYLYDGETVCIGRKGTINKPMYYNGKIWTVDTLFYTHSFQYCIPKFVFHLFQTINWLEYNEASGVPSLSKTTIEKIKVKIPSIEEQLTISKFLSAFEQKIGNEKEILMQLKKQKEYLSQQMFI</sequence>
<dbReference type="SUPFAM" id="SSF116734">
    <property type="entry name" value="DNA methylase specificity domain"/>
    <property type="match status" value="2"/>
</dbReference>
<feature type="domain" description="Type I restriction modification DNA specificity" evidence="4">
    <location>
        <begin position="19"/>
        <end position="187"/>
    </location>
</feature>
<keyword evidence="5" id="KW-0255">Endonuclease</keyword>
<accession>A0ABS5D5V3</accession>
<evidence type="ECO:0000259" key="4">
    <source>
        <dbReference type="Pfam" id="PF01420"/>
    </source>
</evidence>
<dbReference type="Gene3D" id="3.90.220.20">
    <property type="entry name" value="DNA methylase specificity domains"/>
    <property type="match status" value="2"/>
</dbReference>
<comment type="similarity">
    <text evidence="1">Belongs to the type-I restriction system S methylase family.</text>
</comment>
<dbReference type="EC" id="3.1.21.-" evidence="5"/>